<evidence type="ECO:0000259" key="4">
    <source>
        <dbReference type="PROSITE" id="PS51272"/>
    </source>
</evidence>
<feature type="domain" description="SLH" evidence="4">
    <location>
        <begin position="117"/>
        <end position="175"/>
    </location>
</feature>
<name>A0A6I3SKV8_HELMO</name>
<dbReference type="Pfam" id="PF00395">
    <property type="entry name" value="SLH"/>
    <property type="match status" value="3"/>
</dbReference>
<keyword evidence="3" id="KW-0472">Membrane</keyword>
<sequence length="428" mass="47719">MPLKRSFFRSNPLQGRLSQPSLTIEEYSSFRHNQFPQEENFPSKDNDSRKNSHSRINNDPHKNNAPRKDWEPQANFTKRKVPTGLRKKKSPLWLRFLPALCLISFFLFAGQVMAAETPYVPMTDIQGHWAEPSIQECVDMAIVRGNPDGTYRPNATISRAEFLALVVRAFDIPAGTEEVTFPDVKKGDWFLPELEAAQKAGIAGGYPDGTFRPTKGVSRAEMVAMVVRAARQDLSPLQAGSTFPDVPDGWMTEPVRLALQSGIVGGYADGRFYPDKQANRAEAAVVMLRALDAMQVPEKQPDDQQLTGQVIASEGAGIDEMNHQDYSMTKSLQYTIGQARAMTISQADDLAAYGASGARLNIVPKTQKALALQKRQRTAQVRYTFTYEITVTAPNVEKKNLVDGTLLYSLRMQGGEWKIYKIESESPQ</sequence>
<dbReference type="PROSITE" id="PS51272">
    <property type="entry name" value="SLH"/>
    <property type="match status" value="3"/>
</dbReference>
<comment type="caution">
    <text evidence="5">The sequence shown here is derived from an EMBL/GenBank/DDBJ whole genome shotgun (WGS) entry which is preliminary data.</text>
</comment>
<dbReference type="EMBL" id="WNKU01000011">
    <property type="protein sequence ID" value="MTV49416.1"/>
    <property type="molecule type" value="Genomic_DNA"/>
</dbReference>
<evidence type="ECO:0000256" key="3">
    <source>
        <dbReference type="SAM" id="Phobius"/>
    </source>
</evidence>
<dbReference type="InterPro" id="IPR001119">
    <property type="entry name" value="SLH_dom"/>
</dbReference>
<dbReference type="PANTHER" id="PTHR43308">
    <property type="entry name" value="OUTER MEMBRANE PROTEIN ALPHA-RELATED"/>
    <property type="match status" value="1"/>
</dbReference>
<evidence type="ECO:0000313" key="6">
    <source>
        <dbReference type="Proteomes" id="UP000430670"/>
    </source>
</evidence>
<keyword evidence="3" id="KW-0812">Transmembrane</keyword>
<protein>
    <recommendedName>
        <fullName evidence="4">SLH domain-containing protein</fullName>
    </recommendedName>
</protein>
<evidence type="ECO:0000256" key="1">
    <source>
        <dbReference type="ARBA" id="ARBA00022737"/>
    </source>
</evidence>
<feature type="transmembrane region" description="Helical" evidence="3">
    <location>
        <begin position="92"/>
        <end position="114"/>
    </location>
</feature>
<feature type="domain" description="SLH" evidence="4">
    <location>
        <begin position="241"/>
        <end position="301"/>
    </location>
</feature>
<organism evidence="5 6">
    <name type="scientific">Heliobacterium mobile</name>
    <name type="common">Heliobacillus mobilis</name>
    <dbReference type="NCBI Taxonomy" id="28064"/>
    <lineage>
        <taxon>Bacteria</taxon>
        <taxon>Bacillati</taxon>
        <taxon>Bacillota</taxon>
        <taxon>Clostridia</taxon>
        <taxon>Eubacteriales</taxon>
        <taxon>Heliobacteriaceae</taxon>
        <taxon>Heliobacterium</taxon>
    </lineage>
</organism>
<proteinExistence type="predicted"/>
<accession>A0A6I3SKV8</accession>
<keyword evidence="6" id="KW-1185">Reference proteome</keyword>
<dbReference type="Proteomes" id="UP000430670">
    <property type="component" value="Unassembled WGS sequence"/>
</dbReference>
<keyword evidence="3" id="KW-1133">Transmembrane helix</keyword>
<reference evidence="5 6" key="1">
    <citation type="submission" date="2019-11" db="EMBL/GenBank/DDBJ databases">
        <title>Whole-genome sequence of a the green, strictly anaerobic photosynthetic bacterium Heliobacillus mobilis DSM 6151.</title>
        <authorList>
            <person name="Kyndt J.A."/>
            <person name="Meyer T.E."/>
        </authorList>
    </citation>
    <scope>NUCLEOTIDE SEQUENCE [LARGE SCALE GENOMIC DNA]</scope>
    <source>
        <strain evidence="5 6">DSM 6151</strain>
    </source>
</reference>
<feature type="compositionally biased region" description="Basic and acidic residues" evidence="2">
    <location>
        <begin position="41"/>
        <end position="71"/>
    </location>
</feature>
<dbReference type="InterPro" id="IPR051465">
    <property type="entry name" value="Cell_Envelope_Struct_Comp"/>
</dbReference>
<keyword evidence="1" id="KW-0677">Repeat</keyword>
<evidence type="ECO:0000256" key="2">
    <source>
        <dbReference type="SAM" id="MobiDB-lite"/>
    </source>
</evidence>
<feature type="domain" description="SLH" evidence="4">
    <location>
        <begin position="177"/>
        <end position="240"/>
    </location>
</feature>
<dbReference type="PANTHER" id="PTHR43308:SF5">
    <property type="entry name" value="S-LAYER PROTEIN _ PEPTIDOGLYCAN ENDO-BETA-N-ACETYLGLUCOSAMINIDASE"/>
    <property type="match status" value="1"/>
</dbReference>
<dbReference type="AlphaFoldDB" id="A0A6I3SKV8"/>
<gene>
    <name evidence="5" type="ORF">GJ688_10550</name>
</gene>
<dbReference type="OrthoDB" id="2112962at2"/>
<feature type="region of interest" description="Disordered" evidence="2">
    <location>
        <begin position="33"/>
        <end position="81"/>
    </location>
</feature>
<evidence type="ECO:0000313" key="5">
    <source>
        <dbReference type="EMBL" id="MTV49416.1"/>
    </source>
</evidence>